<dbReference type="Pfam" id="PF10677">
    <property type="entry name" value="DUF2490"/>
    <property type="match status" value="1"/>
</dbReference>
<proteinExistence type="predicted"/>
<evidence type="ECO:0000313" key="1">
    <source>
        <dbReference type="EMBL" id="CAA6830262.1"/>
    </source>
</evidence>
<accession>A0A6S6ULM2</accession>
<dbReference type="AlphaFoldDB" id="A0A6S6ULM2"/>
<sequence>MKRIFIYTLFLIMYTTSLLAQKKSLTTHNNAVWMSLTNKIYFTDQFYLANEFNWRRADWILAPQQIIERPSLNYKLADFVTGSIGYSFILNDPYGDFPSPLPTKEHNIWEQFELKHKLKNLSFKHRYRLEHRFVNRVVQETNERYHLDGFQFRQRFRYRMTANLVVKRFKKTNSKLFVKVFDEIFLGLNSNNLAAKVFNQNWLYVGLGYAFNAKGQIQLGYMHQVLQRNAALYEGNHILQLSFSYTFDLKALFKK</sequence>
<organism evidence="1">
    <name type="scientific">uncultured Aureispira sp</name>
    <dbReference type="NCBI Taxonomy" id="1331704"/>
    <lineage>
        <taxon>Bacteria</taxon>
        <taxon>Pseudomonadati</taxon>
        <taxon>Bacteroidota</taxon>
        <taxon>Saprospiria</taxon>
        <taxon>Saprospirales</taxon>
        <taxon>Saprospiraceae</taxon>
        <taxon>Aureispira</taxon>
        <taxon>environmental samples</taxon>
    </lineage>
</organism>
<protein>
    <recommendedName>
        <fullName evidence="2">DUF2490 domain-containing protein</fullName>
    </recommendedName>
</protein>
<reference evidence="1" key="1">
    <citation type="submission" date="2020-01" db="EMBL/GenBank/DDBJ databases">
        <authorList>
            <person name="Meier V. D."/>
            <person name="Meier V D."/>
        </authorList>
    </citation>
    <scope>NUCLEOTIDE SEQUENCE</scope>
    <source>
        <strain evidence="1">HLG_WM_MAG_10</strain>
    </source>
</reference>
<evidence type="ECO:0008006" key="2">
    <source>
        <dbReference type="Google" id="ProtNLM"/>
    </source>
</evidence>
<dbReference type="InterPro" id="IPR019619">
    <property type="entry name" value="DUF2490"/>
</dbReference>
<name>A0A6S6ULM2_9BACT</name>
<dbReference type="EMBL" id="CACVAQ010000544">
    <property type="protein sequence ID" value="CAA6830262.1"/>
    <property type="molecule type" value="Genomic_DNA"/>
</dbReference>
<gene>
    <name evidence="1" type="ORF">HELGO_WM26945</name>
</gene>